<dbReference type="InterPro" id="IPR010730">
    <property type="entry name" value="HET"/>
</dbReference>
<evidence type="ECO:0000313" key="3">
    <source>
        <dbReference type="Proteomes" id="UP000030651"/>
    </source>
</evidence>
<accession>W3X4G2</accession>
<dbReference type="PANTHER" id="PTHR24148:SF73">
    <property type="entry name" value="HET DOMAIN PROTEIN (AFU_ORTHOLOGUE AFUA_8G01020)"/>
    <property type="match status" value="1"/>
</dbReference>
<dbReference type="GeneID" id="19272799"/>
<dbReference type="AlphaFoldDB" id="W3X4G2"/>
<name>W3X4G2_PESFW</name>
<keyword evidence="3" id="KW-1185">Reference proteome</keyword>
<dbReference type="HOGENOM" id="CLU_004184_6_0_1"/>
<dbReference type="Proteomes" id="UP000030651">
    <property type="component" value="Unassembled WGS sequence"/>
</dbReference>
<protein>
    <recommendedName>
        <fullName evidence="1">Heterokaryon incompatibility domain-containing protein</fullName>
    </recommendedName>
</protein>
<evidence type="ECO:0000259" key="1">
    <source>
        <dbReference type="Pfam" id="PF06985"/>
    </source>
</evidence>
<dbReference type="EMBL" id="KI912113">
    <property type="protein sequence ID" value="ETS80257.1"/>
    <property type="molecule type" value="Genomic_DNA"/>
</dbReference>
<sequence>MDDSRTTFSYDDLDIAKDQKQVRLLKLLPSIDDADQIICTLEVADWASELHYAAISYVWGDPTIKRAILINGQQFNVTENLHSALWHIRKNNMLQPEGSGQPESLPLWVDAVCINQDSIEERNHQVPLMGSIYGSASRVIYWLGRKEDGILSGDAAIAAIHEMTEAAFHNGSNLDQDSLKKFLAAHKGLSVPVVPDLSIPNATTWDELPQVWQSIVETLLCEFWSRVWISKRLSCQFLKTPFGLPAVIVSQPGRGLYNSRNSWTF</sequence>
<dbReference type="InParanoid" id="W3X4G2"/>
<dbReference type="OrthoDB" id="5386682at2759"/>
<reference evidence="3" key="1">
    <citation type="journal article" date="2015" name="BMC Genomics">
        <title>Genomic and transcriptomic analysis of the endophytic fungus Pestalotiopsis fici reveals its lifestyle and high potential for synthesis of natural products.</title>
        <authorList>
            <person name="Wang X."/>
            <person name="Zhang X."/>
            <person name="Liu L."/>
            <person name="Xiang M."/>
            <person name="Wang W."/>
            <person name="Sun X."/>
            <person name="Che Y."/>
            <person name="Guo L."/>
            <person name="Liu G."/>
            <person name="Guo L."/>
            <person name="Wang C."/>
            <person name="Yin W.B."/>
            <person name="Stadler M."/>
            <person name="Zhang X."/>
            <person name="Liu X."/>
        </authorList>
    </citation>
    <scope>NUCLEOTIDE SEQUENCE [LARGE SCALE GENOMIC DNA]</scope>
    <source>
        <strain evidence="3">W106-1 / CGMCC3.15140</strain>
    </source>
</reference>
<dbReference type="InterPro" id="IPR052895">
    <property type="entry name" value="HetReg/Transcr_Mod"/>
</dbReference>
<proteinExistence type="predicted"/>
<dbReference type="Pfam" id="PF06985">
    <property type="entry name" value="HET"/>
    <property type="match status" value="1"/>
</dbReference>
<gene>
    <name evidence="2" type="ORF">PFICI_07786</name>
</gene>
<dbReference type="PANTHER" id="PTHR24148">
    <property type="entry name" value="ANKYRIN REPEAT DOMAIN-CONTAINING PROTEIN 39 HOMOLOG-RELATED"/>
    <property type="match status" value="1"/>
</dbReference>
<dbReference type="RefSeq" id="XP_007834558.1">
    <property type="nucleotide sequence ID" value="XM_007836367.1"/>
</dbReference>
<evidence type="ECO:0000313" key="2">
    <source>
        <dbReference type="EMBL" id="ETS80257.1"/>
    </source>
</evidence>
<organism evidence="2 3">
    <name type="scientific">Pestalotiopsis fici (strain W106-1 / CGMCC3.15140)</name>
    <dbReference type="NCBI Taxonomy" id="1229662"/>
    <lineage>
        <taxon>Eukaryota</taxon>
        <taxon>Fungi</taxon>
        <taxon>Dikarya</taxon>
        <taxon>Ascomycota</taxon>
        <taxon>Pezizomycotina</taxon>
        <taxon>Sordariomycetes</taxon>
        <taxon>Xylariomycetidae</taxon>
        <taxon>Amphisphaeriales</taxon>
        <taxon>Sporocadaceae</taxon>
        <taxon>Pestalotiopsis</taxon>
    </lineage>
</organism>
<dbReference type="KEGG" id="pfy:PFICI_07786"/>
<feature type="domain" description="Heterokaryon incompatibility" evidence="1">
    <location>
        <begin position="52"/>
        <end position="229"/>
    </location>
</feature>